<comment type="similarity">
    <text evidence="10">Belongs to the peptidase M48 family.</text>
</comment>
<keyword evidence="7 11" id="KW-1133">Transmembrane helix</keyword>
<evidence type="ECO:0000256" key="10">
    <source>
        <dbReference type="RuleBase" id="RU003983"/>
    </source>
</evidence>
<dbReference type="GO" id="GO:0006508">
    <property type="term" value="P:proteolysis"/>
    <property type="evidence" value="ECO:0007669"/>
    <property type="project" value="UniProtKB-KW"/>
</dbReference>
<accession>A0AAV3X215</accession>
<dbReference type="InterPro" id="IPR050083">
    <property type="entry name" value="HtpX_protease"/>
</dbReference>
<keyword evidence="3 11" id="KW-0812">Transmembrane</keyword>
<keyword evidence="14" id="KW-1185">Reference proteome</keyword>
<evidence type="ECO:0000313" key="14">
    <source>
        <dbReference type="Proteomes" id="UP001050975"/>
    </source>
</evidence>
<dbReference type="AlphaFoldDB" id="A0AAV3X215"/>
<organism evidence="13 14">
    <name type="scientific">Microseira wollei NIES-4236</name>
    <dbReference type="NCBI Taxonomy" id="2530354"/>
    <lineage>
        <taxon>Bacteria</taxon>
        <taxon>Bacillati</taxon>
        <taxon>Cyanobacteriota</taxon>
        <taxon>Cyanophyceae</taxon>
        <taxon>Oscillatoriophycideae</taxon>
        <taxon>Aerosakkonematales</taxon>
        <taxon>Aerosakkonemataceae</taxon>
        <taxon>Microseira</taxon>
    </lineage>
</organism>
<keyword evidence="2 10" id="KW-0645">Protease</keyword>
<keyword evidence="6 10" id="KW-0862">Zinc</keyword>
<keyword evidence="4" id="KW-0479">Metal-binding</keyword>
<keyword evidence="9 11" id="KW-0472">Membrane</keyword>
<gene>
    <name evidence="13" type="ORF">MiSe_09510</name>
</gene>
<dbReference type="GO" id="GO:0004222">
    <property type="term" value="F:metalloendopeptidase activity"/>
    <property type="evidence" value="ECO:0007669"/>
    <property type="project" value="InterPro"/>
</dbReference>
<sequence length="128" mass="13879">MASYGMWFSGGRDRNQGANPIGLLLTFILAPIAATVIQMGISRTREFAADAGAAKLTGNPRALARALQRLESGAREMPIEANPAFEPLLIINPFSGESIFQLFSTHPSTEARIQALLKLEQQMSGSRY</sequence>
<dbReference type="InterPro" id="IPR001915">
    <property type="entry name" value="Peptidase_M48"/>
</dbReference>
<dbReference type="RefSeq" id="WP_264196344.1">
    <property type="nucleotide sequence ID" value="NZ_BLAY01000010.1"/>
</dbReference>
<evidence type="ECO:0000256" key="7">
    <source>
        <dbReference type="ARBA" id="ARBA00022989"/>
    </source>
</evidence>
<evidence type="ECO:0000256" key="8">
    <source>
        <dbReference type="ARBA" id="ARBA00023049"/>
    </source>
</evidence>
<keyword evidence="13" id="KW-0346">Stress response</keyword>
<evidence type="ECO:0000313" key="13">
    <source>
        <dbReference type="EMBL" id="GET36203.1"/>
    </source>
</evidence>
<comment type="caution">
    <text evidence="13">The sequence shown here is derived from an EMBL/GenBank/DDBJ whole genome shotgun (WGS) entry which is preliminary data.</text>
</comment>
<dbReference type="PANTHER" id="PTHR43221">
    <property type="entry name" value="PROTEASE HTPX"/>
    <property type="match status" value="1"/>
</dbReference>
<evidence type="ECO:0000256" key="2">
    <source>
        <dbReference type="ARBA" id="ARBA00022670"/>
    </source>
</evidence>
<protein>
    <submittedName>
        <fullName evidence="13">Heat shock protein X</fullName>
    </submittedName>
</protein>
<dbReference type="PANTHER" id="PTHR43221:SF2">
    <property type="entry name" value="PROTEASE HTPX HOMOLOG"/>
    <property type="match status" value="1"/>
</dbReference>
<evidence type="ECO:0000256" key="9">
    <source>
        <dbReference type="ARBA" id="ARBA00023136"/>
    </source>
</evidence>
<reference evidence="13" key="1">
    <citation type="submission" date="2019-10" db="EMBL/GenBank/DDBJ databases">
        <title>Draft genome sequece of Microseira wollei NIES-4236.</title>
        <authorList>
            <person name="Yamaguchi H."/>
            <person name="Suzuki S."/>
            <person name="Kawachi M."/>
        </authorList>
    </citation>
    <scope>NUCLEOTIDE SEQUENCE</scope>
    <source>
        <strain evidence="13">NIES-4236</strain>
    </source>
</reference>
<evidence type="ECO:0000256" key="11">
    <source>
        <dbReference type="SAM" id="Phobius"/>
    </source>
</evidence>
<dbReference type="GO" id="GO:0046872">
    <property type="term" value="F:metal ion binding"/>
    <property type="evidence" value="ECO:0007669"/>
    <property type="project" value="UniProtKB-KW"/>
</dbReference>
<evidence type="ECO:0000256" key="3">
    <source>
        <dbReference type="ARBA" id="ARBA00022692"/>
    </source>
</evidence>
<feature type="domain" description="Peptidase M48" evidence="12">
    <location>
        <begin position="12"/>
        <end position="119"/>
    </location>
</feature>
<evidence type="ECO:0000259" key="12">
    <source>
        <dbReference type="Pfam" id="PF01435"/>
    </source>
</evidence>
<dbReference type="Proteomes" id="UP001050975">
    <property type="component" value="Unassembled WGS sequence"/>
</dbReference>
<proteinExistence type="inferred from homology"/>
<comment type="cofactor">
    <cofactor evidence="10">
        <name>Zn(2+)</name>
        <dbReference type="ChEBI" id="CHEBI:29105"/>
    </cofactor>
    <text evidence="10">Binds 1 zinc ion per subunit.</text>
</comment>
<evidence type="ECO:0000256" key="6">
    <source>
        <dbReference type="ARBA" id="ARBA00022833"/>
    </source>
</evidence>
<evidence type="ECO:0000256" key="1">
    <source>
        <dbReference type="ARBA" id="ARBA00022475"/>
    </source>
</evidence>
<dbReference type="Pfam" id="PF01435">
    <property type="entry name" value="Peptidase_M48"/>
    <property type="match status" value="1"/>
</dbReference>
<name>A0AAV3X215_9CYAN</name>
<evidence type="ECO:0000256" key="4">
    <source>
        <dbReference type="ARBA" id="ARBA00022723"/>
    </source>
</evidence>
<evidence type="ECO:0000256" key="5">
    <source>
        <dbReference type="ARBA" id="ARBA00022801"/>
    </source>
</evidence>
<feature type="transmembrane region" description="Helical" evidence="11">
    <location>
        <begin position="20"/>
        <end position="37"/>
    </location>
</feature>
<keyword evidence="8 10" id="KW-0482">Metalloprotease</keyword>
<keyword evidence="5 10" id="KW-0378">Hydrolase</keyword>
<dbReference type="EMBL" id="BLAY01000010">
    <property type="protein sequence ID" value="GET36203.1"/>
    <property type="molecule type" value="Genomic_DNA"/>
</dbReference>
<keyword evidence="1" id="KW-1003">Cell membrane</keyword>